<feature type="region of interest" description="Disordered" evidence="1">
    <location>
        <begin position="1"/>
        <end position="21"/>
    </location>
</feature>
<dbReference type="AlphaFoldDB" id="A0A271KI55"/>
<dbReference type="InterPro" id="IPR009959">
    <property type="entry name" value="Cyclase_SnoaL-like"/>
</dbReference>
<sequence>MCQRRQQGGHARPLSGTHTGVFHGVEPSGKCVSVGVIHIDRVENGIVVEHFGQLDGLGLMHQIGAF</sequence>
<dbReference type="Proteomes" id="UP000215931">
    <property type="component" value="Unassembled WGS sequence"/>
</dbReference>
<gene>
    <name evidence="2" type="ORF">CIT31_15375</name>
</gene>
<protein>
    <recommendedName>
        <fullName evidence="4">Ester cyclase</fullName>
    </recommendedName>
</protein>
<dbReference type="OrthoDB" id="8410224at2"/>
<proteinExistence type="predicted"/>
<accession>A0A271KI55</accession>
<evidence type="ECO:0000313" key="3">
    <source>
        <dbReference type="Proteomes" id="UP000215931"/>
    </source>
</evidence>
<dbReference type="SUPFAM" id="SSF54427">
    <property type="entry name" value="NTF2-like"/>
    <property type="match status" value="1"/>
</dbReference>
<dbReference type="InterPro" id="IPR032710">
    <property type="entry name" value="NTF2-like_dom_sf"/>
</dbReference>
<dbReference type="EMBL" id="NPKH01000020">
    <property type="protein sequence ID" value="PAP95396.1"/>
    <property type="molecule type" value="Genomic_DNA"/>
</dbReference>
<name>A0A271KI55_9HYPH</name>
<dbReference type="GO" id="GO:0030638">
    <property type="term" value="P:polyketide metabolic process"/>
    <property type="evidence" value="ECO:0007669"/>
    <property type="project" value="InterPro"/>
</dbReference>
<evidence type="ECO:0008006" key="4">
    <source>
        <dbReference type="Google" id="ProtNLM"/>
    </source>
</evidence>
<keyword evidence="3" id="KW-1185">Reference proteome</keyword>
<dbReference type="Gene3D" id="3.10.450.50">
    <property type="match status" value="1"/>
</dbReference>
<reference evidence="2 3" key="1">
    <citation type="submission" date="2017-08" db="EMBL/GenBank/DDBJ databases">
        <title>Mesorhizobium wenxinae sp. nov., a novel rhizobial species isolated from root nodules of chickpea (Cicer arietinum L.).</title>
        <authorList>
            <person name="Zhang J."/>
        </authorList>
    </citation>
    <scope>NUCLEOTIDE SEQUENCE [LARGE SCALE GENOMIC DNA]</scope>
    <source>
        <strain evidence="3">WYCCWR 10019</strain>
    </source>
</reference>
<evidence type="ECO:0000313" key="2">
    <source>
        <dbReference type="EMBL" id="PAP95396.1"/>
    </source>
</evidence>
<dbReference type="Pfam" id="PF07366">
    <property type="entry name" value="SnoaL"/>
    <property type="match status" value="1"/>
</dbReference>
<evidence type="ECO:0000256" key="1">
    <source>
        <dbReference type="SAM" id="MobiDB-lite"/>
    </source>
</evidence>
<comment type="caution">
    <text evidence="2">The sequence shown here is derived from an EMBL/GenBank/DDBJ whole genome shotgun (WGS) entry which is preliminary data.</text>
</comment>
<organism evidence="2 3">
    <name type="scientific">Mesorhizobium wenxiniae</name>
    <dbReference type="NCBI Taxonomy" id="2014805"/>
    <lineage>
        <taxon>Bacteria</taxon>
        <taxon>Pseudomonadati</taxon>
        <taxon>Pseudomonadota</taxon>
        <taxon>Alphaproteobacteria</taxon>
        <taxon>Hyphomicrobiales</taxon>
        <taxon>Phyllobacteriaceae</taxon>
        <taxon>Mesorhizobium</taxon>
    </lineage>
</organism>